<evidence type="ECO:0000313" key="1">
    <source>
        <dbReference type="EMBL" id="KRF98818.1"/>
    </source>
</evidence>
<dbReference type="EMBL" id="CH963920">
    <property type="protein sequence ID" value="KRF98818.1"/>
    <property type="molecule type" value="Genomic_DNA"/>
</dbReference>
<accession>A0A0Q9X1X5</accession>
<dbReference type="OrthoDB" id="7868201at2759"/>
<reference evidence="1 2" key="1">
    <citation type="journal article" date="2007" name="Nature">
        <title>Evolution of genes and genomes on the Drosophila phylogeny.</title>
        <authorList>
            <consortium name="Drosophila 12 Genomes Consortium"/>
            <person name="Clark A.G."/>
            <person name="Eisen M.B."/>
            <person name="Smith D.R."/>
            <person name="Bergman C.M."/>
            <person name="Oliver B."/>
            <person name="Markow T.A."/>
            <person name="Kaufman T.C."/>
            <person name="Kellis M."/>
            <person name="Gelbart W."/>
            <person name="Iyer V.N."/>
            <person name="Pollard D.A."/>
            <person name="Sackton T.B."/>
            <person name="Larracuente A.M."/>
            <person name="Singh N.D."/>
            <person name="Abad J.P."/>
            <person name="Abt D.N."/>
            <person name="Adryan B."/>
            <person name="Aguade M."/>
            <person name="Akashi H."/>
            <person name="Anderson W.W."/>
            <person name="Aquadro C.F."/>
            <person name="Ardell D.H."/>
            <person name="Arguello R."/>
            <person name="Artieri C.G."/>
            <person name="Barbash D.A."/>
            <person name="Barker D."/>
            <person name="Barsanti P."/>
            <person name="Batterham P."/>
            <person name="Batzoglou S."/>
            <person name="Begun D."/>
            <person name="Bhutkar A."/>
            <person name="Blanco E."/>
            <person name="Bosak S.A."/>
            <person name="Bradley R.K."/>
            <person name="Brand A.D."/>
            <person name="Brent M.R."/>
            <person name="Brooks A.N."/>
            <person name="Brown R.H."/>
            <person name="Butlin R.K."/>
            <person name="Caggese C."/>
            <person name="Calvi B.R."/>
            <person name="Bernardo de Carvalho A."/>
            <person name="Caspi A."/>
            <person name="Castrezana S."/>
            <person name="Celniker S.E."/>
            <person name="Chang J.L."/>
            <person name="Chapple C."/>
            <person name="Chatterji S."/>
            <person name="Chinwalla A."/>
            <person name="Civetta A."/>
            <person name="Clifton S.W."/>
            <person name="Comeron J.M."/>
            <person name="Costello J.C."/>
            <person name="Coyne J.A."/>
            <person name="Daub J."/>
            <person name="David R.G."/>
            <person name="Delcher A.L."/>
            <person name="Delehaunty K."/>
            <person name="Do C.B."/>
            <person name="Ebling H."/>
            <person name="Edwards K."/>
            <person name="Eickbush T."/>
            <person name="Evans J.D."/>
            <person name="Filipski A."/>
            <person name="Findeiss S."/>
            <person name="Freyhult E."/>
            <person name="Fulton L."/>
            <person name="Fulton R."/>
            <person name="Garcia A.C."/>
            <person name="Gardiner A."/>
            <person name="Garfield D.A."/>
            <person name="Garvin B.E."/>
            <person name="Gibson G."/>
            <person name="Gilbert D."/>
            <person name="Gnerre S."/>
            <person name="Godfrey J."/>
            <person name="Good R."/>
            <person name="Gotea V."/>
            <person name="Gravely B."/>
            <person name="Greenberg A.J."/>
            <person name="Griffiths-Jones S."/>
            <person name="Gross S."/>
            <person name="Guigo R."/>
            <person name="Gustafson E.A."/>
            <person name="Haerty W."/>
            <person name="Hahn M.W."/>
            <person name="Halligan D.L."/>
            <person name="Halpern A.L."/>
            <person name="Halter G.M."/>
            <person name="Han M.V."/>
            <person name="Heger A."/>
            <person name="Hillier L."/>
            <person name="Hinrichs A.S."/>
            <person name="Holmes I."/>
            <person name="Hoskins R.A."/>
            <person name="Hubisz M.J."/>
            <person name="Hultmark D."/>
            <person name="Huntley M.A."/>
            <person name="Jaffe D.B."/>
            <person name="Jagadeeshan S."/>
            <person name="Jeck W.R."/>
            <person name="Johnson J."/>
            <person name="Jones C.D."/>
            <person name="Jordan W.C."/>
            <person name="Karpen G.H."/>
            <person name="Kataoka E."/>
            <person name="Keightley P.D."/>
            <person name="Kheradpour P."/>
            <person name="Kirkness E.F."/>
            <person name="Koerich L.B."/>
            <person name="Kristiansen K."/>
            <person name="Kudrna D."/>
            <person name="Kulathinal R.J."/>
            <person name="Kumar S."/>
            <person name="Kwok R."/>
            <person name="Lander E."/>
            <person name="Langley C.H."/>
            <person name="Lapoint R."/>
            <person name="Lazzaro B.P."/>
            <person name="Lee S.J."/>
            <person name="Levesque L."/>
            <person name="Li R."/>
            <person name="Lin C.F."/>
            <person name="Lin M.F."/>
            <person name="Lindblad-Toh K."/>
            <person name="Llopart A."/>
            <person name="Long M."/>
            <person name="Low L."/>
            <person name="Lozovsky E."/>
            <person name="Lu J."/>
            <person name="Luo M."/>
            <person name="Machado C.A."/>
            <person name="Makalowski W."/>
            <person name="Marzo M."/>
            <person name="Matsuda M."/>
            <person name="Matzkin L."/>
            <person name="McAllister B."/>
            <person name="McBride C.S."/>
            <person name="McKernan B."/>
            <person name="McKernan K."/>
            <person name="Mendez-Lago M."/>
            <person name="Minx P."/>
            <person name="Mollenhauer M.U."/>
            <person name="Montooth K."/>
            <person name="Mount S.M."/>
            <person name="Mu X."/>
            <person name="Myers E."/>
            <person name="Negre B."/>
            <person name="Newfeld S."/>
            <person name="Nielsen R."/>
            <person name="Noor M.A."/>
            <person name="O'Grady P."/>
            <person name="Pachter L."/>
            <person name="Papaceit M."/>
            <person name="Parisi M.J."/>
            <person name="Parisi M."/>
            <person name="Parts L."/>
            <person name="Pedersen J.S."/>
            <person name="Pesole G."/>
            <person name="Phillippy A.M."/>
            <person name="Ponting C.P."/>
            <person name="Pop M."/>
            <person name="Porcelli D."/>
            <person name="Powell J.R."/>
            <person name="Prohaska S."/>
            <person name="Pruitt K."/>
            <person name="Puig M."/>
            <person name="Quesneville H."/>
            <person name="Ram K.R."/>
            <person name="Rand D."/>
            <person name="Rasmussen M.D."/>
            <person name="Reed L.K."/>
            <person name="Reenan R."/>
            <person name="Reily A."/>
            <person name="Remington K.A."/>
            <person name="Rieger T.T."/>
            <person name="Ritchie M.G."/>
            <person name="Robin C."/>
            <person name="Rogers Y.H."/>
            <person name="Rohde C."/>
            <person name="Rozas J."/>
            <person name="Rubenfield M.J."/>
            <person name="Ruiz A."/>
            <person name="Russo S."/>
            <person name="Salzberg S.L."/>
            <person name="Sanchez-Gracia A."/>
            <person name="Saranga D.J."/>
            <person name="Sato H."/>
            <person name="Schaeffer S.W."/>
            <person name="Schatz M.C."/>
            <person name="Schlenke T."/>
            <person name="Schwartz R."/>
            <person name="Segarra C."/>
            <person name="Singh R.S."/>
            <person name="Sirot L."/>
            <person name="Sirota M."/>
            <person name="Sisneros N.B."/>
            <person name="Smith C.D."/>
            <person name="Smith T.F."/>
            <person name="Spieth J."/>
            <person name="Stage D.E."/>
            <person name="Stark A."/>
            <person name="Stephan W."/>
            <person name="Strausberg R.L."/>
            <person name="Strempel S."/>
            <person name="Sturgill D."/>
            <person name="Sutton G."/>
            <person name="Sutton G.G."/>
            <person name="Tao W."/>
            <person name="Teichmann S."/>
            <person name="Tobari Y.N."/>
            <person name="Tomimura Y."/>
            <person name="Tsolas J.M."/>
            <person name="Valente V.L."/>
            <person name="Venter E."/>
            <person name="Venter J.C."/>
            <person name="Vicario S."/>
            <person name="Vieira F.G."/>
            <person name="Vilella A.J."/>
            <person name="Villasante A."/>
            <person name="Walenz B."/>
            <person name="Wang J."/>
            <person name="Wasserman M."/>
            <person name="Watts T."/>
            <person name="Wilson D."/>
            <person name="Wilson R.K."/>
            <person name="Wing R.A."/>
            <person name="Wolfner M.F."/>
            <person name="Wong A."/>
            <person name="Wong G.K."/>
            <person name="Wu C.I."/>
            <person name="Wu G."/>
            <person name="Yamamoto D."/>
            <person name="Yang H.P."/>
            <person name="Yang S.P."/>
            <person name="Yorke J.A."/>
            <person name="Yoshida K."/>
            <person name="Zdobnov E."/>
            <person name="Zhang P."/>
            <person name="Zhang Y."/>
            <person name="Zimin A.V."/>
            <person name="Baldwin J."/>
            <person name="Abdouelleil A."/>
            <person name="Abdulkadir J."/>
            <person name="Abebe A."/>
            <person name="Abera B."/>
            <person name="Abreu J."/>
            <person name="Acer S.C."/>
            <person name="Aftuck L."/>
            <person name="Alexander A."/>
            <person name="An P."/>
            <person name="Anderson E."/>
            <person name="Anderson S."/>
            <person name="Arachi H."/>
            <person name="Azer M."/>
            <person name="Bachantsang P."/>
            <person name="Barry A."/>
            <person name="Bayul T."/>
            <person name="Berlin A."/>
            <person name="Bessette D."/>
            <person name="Bloom T."/>
            <person name="Blye J."/>
            <person name="Boguslavskiy L."/>
            <person name="Bonnet C."/>
            <person name="Boukhgalter B."/>
            <person name="Bourzgui I."/>
            <person name="Brown A."/>
            <person name="Cahill P."/>
            <person name="Channer S."/>
            <person name="Cheshatsang Y."/>
            <person name="Chuda L."/>
            <person name="Citroen M."/>
            <person name="Collymore A."/>
            <person name="Cooke P."/>
            <person name="Costello M."/>
            <person name="D'Aco K."/>
            <person name="Daza R."/>
            <person name="De Haan G."/>
            <person name="DeGray S."/>
            <person name="DeMaso C."/>
            <person name="Dhargay N."/>
            <person name="Dooley K."/>
            <person name="Dooley E."/>
            <person name="Doricent M."/>
            <person name="Dorje P."/>
            <person name="Dorjee K."/>
            <person name="Dupes A."/>
            <person name="Elong R."/>
            <person name="Falk J."/>
            <person name="Farina A."/>
            <person name="Faro S."/>
            <person name="Ferguson D."/>
            <person name="Fisher S."/>
            <person name="Foley C.D."/>
            <person name="Franke A."/>
            <person name="Friedrich D."/>
            <person name="Gadbois L."/>
            <person name="Gearin G."/>
            <person name="Gearin C.R."/>
            <person name="Giannoukos G."/>
            <person name="Goode T."/>
            <person name="Graham J."/>
            <person name="Grandbois E."/>
            <person name="Grewal S."/>
            <person name="Gyaltsen K."/>
            <person name="Hafez N."/>
            <person name="Hagos B."/>
            <person name="Hall J."/>
            <person name="Henson C."/>
            <person name="Hollinger A."/>
            <person name="Honan T."/>
            <person name="Huard M.D."/>
            <person name="Hughes L."/>
            <person name="Hurhula B."/>
            <person name="Husby M.E."/>
            <person name="Kamat A."/>
            <person name="Kanga B."/>
            <person name="Kashin S."/>
            <person name="Khazanovich D."/>
            <person name="Kisner P."/>
            <person name="Lance K."/>
            <person name="Lara M."/>
            <person name="Lee W."/>
            <person name="Lennon N."/>
            <person name="Letendre F."/>
            <person name="LeVine R."/>
            <person name="Lipovsky A."/>
            <person name="Liu X."/>
            <person name="Liu J."/>
            <person name="Liu S."/>
            <person name="Lokyitsang T."/>
            <person name="Lokyitsang Y."/>
            <person name="Lubonja R."/>
            <person name="Lui A."/>
            <person name="MacDonald P."/>
            <person name="Magnisalis V."/>
            <person name="Maru K."/>
            <person name="Matthews C."/>
            <person name="McCusker W."/>
            <person name="McDonough S."/>
            <person name="Mehta T."/>
            <person name="Meldrim J."/>
            <person name="Meneus L."/>
            <person name="Mihai O."/>
            <person name="Mihalev A."/>
            <person name="Mihova T."/>
            <person name="Mittelman R."/>
            <person name="Mlenga V."/>
            <person name="Montmayeur A."/>
            <person name="Mulrain L."/>
            <person name="Navidi A."/>
            <person name="Naylor J."/>
            <person name="Negash T."/>
            <person name="Nguyen T."/>
            <person name="Nguyen N."/>
            <person name="Nicol R."/>
            <person name="Norbu C."/>
            <person name="Norbu N."/>
            <person name="Novod N."/>
            <person name="O'Neill B."/>
            <person name="Osman S."/>
            <person name="Markiewicz E."/>
            <person name="Oyono O.L."/>
            <person name="Patti C."/>
            <person name="Phunkhang P."/>
            <person name="Pierre F."/>
            <person name="Priest M."/>
            <person name="Raghuraman S."/>
            <person name="Rege F."/>
            <person name="Reyes R."/>
            <person name="Rise C."/>
            <person name="Rogov P."/>
            <person name="Ross K."/>
            <person name="Ryan E."/>
            <person name="Settipalli S."/>
            <person name="Shea T."/>
            <person name="Sherpa N."/>
            <person name="Shi L."/>
            <person name="Shih D."/>
            <person name="Sparrow T."/>
            <person name="Spaulding J."/>
            <person name="Stalker J."/>
            <person name="Stange-Thomann N."/>
            <person name="Stavropoulos S."/>
            <person name="Stone C."/>
            <person name="Strader C."/>
            <person name="Tesfaye S."/>
            <person name="Thomson T."/>
            <person name="Thoulutsang Y."/>
            <person name="Thoulutsang D."/>
            <person name="Topham K."/>
            <person name="Topping I."/>
            <person name="Tsamla T."/>
            <person name="Vassiliev H."/>
            <person name="Vo A."/>
            <person name="Wangchuk T."/>
            <person name="Wangdi T."/>
            <person name="Weiand M."/>
            <person name="Wilkinson J."/>
            <person name="Wilson A."/>
            <person name="Yadav S."/>
            <person name="Young G."/>
            <person name="Yu Q."/>
            <person name="Zembek L."/>
            <person name="Zhong D."/>
            <person name="Zimmer A."/>
            <person name="Zwirko Z."/>
            <person name="Jaffe D.B."/>
            <person name="Alvarez P."/>
            <person name="Brockman W."/>
            <person name="Butler J."/>
            <person name="Chin C."/>
            <person name="Gnerre S."/>
            <person name="Grabherr M."/>
            <person name="Kleber M."/>
            <person name="Mauceli E."/>
            <person name="MacCallum I."/>
        </authorList>
    </citation>
    <scope>NUCLEOTIDE SEQUENCE [LARGE SCALE GENOMIC DNA]</scope>
    <source>
        <strain evidence="2">Tucson 14030-0811.24</strain>
    </source>
</reference>
<organism evidence="1 2">
    <name type="scientific">Drosophila willistoni</name>
    <name type="common">Fruit fly</name>
    <dbReference type="NCBI Taxonomy" id="7260"/>
    <lineage>
        <taxon>Eukaryota</taxon>
        <taxon>Metazoa</taxon>
        <taxon>Ecdysozoa</taxon>
        <taxon>Arthropoda</taxon>
        <taxon>Hexapoda</taxon>
        <taxon>Insecta</taxon>
        <taxon>Pterygota</taxon>
        <taxon>Neoptera</taxon>
        <taxon>Endopterygota</taxon>
        <taxon>Diptera</taxon>
        <taxon>Brachycera</taxon>
        <taxon>Muscomorpha</taxon>
        <taxon>Ephydroidea</taxon>
        <taxon>Drosophilidae</taxon>
        <taxon>Drosophila</taxon>
        <taxon>Sophophora</taxon>
    </lineage>
</organism>
<evidence type="ECO:0000313" key="2">
    <source>
        <dbReference type="Proteomes" id="UP000007798"/>
    </source>
</evidence>
<dbReference type="Proteomes" id="UP000007798">
    <property type="component" value="Unassembled WGS sequence"/>
</dbReference>
<keyword evidence="2" id="KW-1185">Reference proteome</keyword>
<dbReference type="InParanoid" id="A0A0Q9X1X5"/>
<proteinExistence type="predicted"/>
<dbReference type="AlphaFoldDB" id="A0A0Q9X1X5"/>
<sequence length="43" mass="4918">FVIMAFMVPLGLYLIRRYNRTFSYGAGGCLSTFLTYDDCQILS</sequence>
<dbReference type="KEGG" id="dwi:26529888"/>
<name>A0A0Q9X1X5_DROWI</name>
<protein>
    <submittedName>
        <fullName evidence="1">Uncharacterized protein</fullName>
    </submittedName>
</protein>
<gene>
    <name evidence="1" type="primary">Dwil\GK27886</name>
    <name evidence="1" type="ORF">Dwil_GK27886</name>
</gene>
<feature type="non-terminal residue" evidence="1">
    <location>
        <position position="1"/>
    </location>
</feature>